<dbReference type="InterPro" id="IPR000182">
    <property type="entry name" value="GNAT_dom"/>
</dbReference>
<organism evidence="4 5">
    <name type="scientific">Bacillus suaedaesalsae</name>
    <dbReference type="NCBI Taxonomy" id="2810349"/>
    <lineage>
        <taxon>Bacteria</taxon>
        <taxon>Bacillati</taxon>
        <taxon>Bacillota</taxon>
        <taxon>Bacilli</taxon>
        <taxon>Bacillales</taxon>
        <taxon>Bacillaceae</taxon>
        <taxon>Bacillus</taxon>
    </lineage>
</organism>
<dbReference type="RefSeq" id="WP_204205077.1">
    <property type="nucleotide sequence ID" value="NZ_JAFELM010000043.1"/>
</dbReference>
<dbReference type="Proteomes" id="UP001518925">
    <property type="component" value="Unassembled WGS sequence"/>
</dbReference>
<dbReference type="CDD" id="cd04301">
    <property type="entry name" value="NAT_SF"/>
    <property type="match status" value="1"/>
</dbReference>
<feature type="domain" description="N-acetyltransferase" evidence="3">
    <location>
        <begin position="1"/>
        <end position="141"/>
    </location>
</feature>
<dbReference type="PANTHER" id="PTHR42919">
    <property type="entry name" value="N-ALPHA-ACETYLTRANSFERASE"/>
    <property type="match status" value="1"/>
</dbReference>
<keyword evidence="1" id="KW-0808">Transferase</keyword>
<protein>
    <submittedName>
        <fullName evidence="4">GNAT family N-acetyltransferase</fullName>
    </submittedName>
</protein>
<dbReference type="PANTHER" id="PTHR42919:SF8">
    <property type="entry name" value="N-ALPHA-ACETYLTRANSFERASE 50"/>
    <property type="match status" value="1"/>
</dbReference>
<keyword evidence="5" id="KW-1185">Reference proteome</keyword>
<dbReference type="InterPro" id="IPR051556">
    <property type="entry name" value="N-term/lysine_N-AcTrnsfr"/>
</dbReference>
<evidence type="ECO:0000256" key="2">
    <source>
        <dbReference type="ARBA" id="ARBA00023315"/>
    </source>
</evidence>
<dbReference type="Gene3D" id="3.40.630.30">
    <property type="match status" value="1"/>
</dbReference>
<evidence type="ECO:0000313" key="4">
    <source>
        <dbReference type="EMBL" id="MBM6619606.1"/>
    </source>
</evidence>
<name>A0ABS2DMH1_9BACI</name>
<comment type="caution">
    <text evidence="4">The sequence shown here is derived from an EMBL/GenBank/DDBJ whole genome shotgun (WGS) entry which is preliminary data.</text>
</comment>
<sequence>MNIQIERDNNNDYKNHINDELFKYNLAHFPEDLRGRYEQVNFILKDDQGVVRGGLLGEVCWNWLEIHTLMVDEEIRSLGYGSKLLTAVEQLAIDRKCDFIKVDTLSFQALEFYEKHGYKVFGSIDNVGRHFTHYYLKKDLYVGNKKEMRS</sequence>
<dbReference type="PROSITE" id="PS51186">
    <property type="entry name" value="GNAT"/>
    <property type="match status" value="1"/>
</dbReference>
<dbReference type="InterPro" id="IPR016181">
    <property type="entry name" value="Acyl_CoA_acyltransferase"/>
</dbReference>
<dbReference type="SUPFAM" id="SSF55729">
    <property type="entry name" value="Acyl-CoA N-acyltransferases (Nat)"/>
    <property type="match status" value="1"/>
</dbReference>
<keyword evidence="2" id="KW-0012">Acyltransferase</keyword>
<evidence type="ECO:0000313" key="5">
    <source>
        <dbReference type="Proteomes" id="UP001518925"/>
    </source>
</evidence>
<reference evidence="4 5" key="1">
    <citation type="submission" date="2021-02" db="EMBL/GenBank/DDBJ databases">
        <title>Bacillus sp. RD4P76, an endophyte from a halophyte.</title>
        <authorList>
            <person name="Sun J.-Q."/>
        </authorList>
    </citation>
    <scope>NUCLEOTIDE SEQUENCE [LARGE SCALE GENOMIC DNA]</scope>
    <source>
        <strain evidence="4 5">RD4P76</strain>
    </source>
</reference>
<gene>
    <name evidence="4" type="ORF">JR050_18240</name>
</gene>
<proteinExistence type="predicted"/>
<dbReference type="Pfam" id="PF00583">
    <property type="entry name" value="Acetyltransf_1"/>
    <property type="match status" value="1"/>
</dbReference>
<accession>A0ABS2DMH1</accession>
<evidence type="ECO:0000256" key="1">
    <source>
        <dbReference type="ARBA" id="ARBA00022679"/>
    </source>
</evidence>
<evidence type="ECO:0000259" key="3">
    <source>
        <dbReference type="PROSITE" id="PS51186"/>
    </source>
</evidence>
<dbReference type="EMBL" id="JAFELM010000043">
    <property type="protein sequence ID" value="MBM6619606.1"/>
    <property type="molecule type" value="Genomic_DNA"/>
</dbReference>